<evidence type="ECO:0000256" key="1">
    <source>
        <dbReference type="ARBA" id="ARBA00022443"/>
    </source>
</evidence>
<dbReference type="PROSITE" id="PS50002">
    <property type="entry name" value="SH3"/>
    <property type="match status" value="1"/>
</dbReference>
<dbReference type="SMART" id="SM00326">
    <property type="entry name" value="SH3"/>
    <property type="match status" value="2"/>
</dbReference>
<keyword evidence="1" id="KW-0728">SH3 domain</keyword>
<evidence type="ECO:0000313" key="3">
    <source>
        <dbReference type="EMBL" id="MFC4490701.1"/>
    </source>
</evidence>
<organism evidence="3 4">
    <name type="scientific">Chromobacterium aquaticum</name>
    <dbReference type="NCBI Taxonomy" id="467180"/>
    <lineage>
        <taxon>Bacteria</taxon>
        <taxon>Pseudomonadati</taxon>
        <taxon>Pseudomonadota</taxon>
        <taxon>Betaproteobacteria</taxon>
        <taxon>Neisseriales</taxon>
        <taxon>Chromobacteriaceae</taxon>
        <taxon>Chromobacterium</taxon>
    </lineage>
</organism>
<evidence type="ECO:0000313" key="4">
    <source>
        <dbReference type="Proteomes" id="UP001595999"/>
    </source>
</evidence>
<proteinExistence type="predicted"/>
<dbReference type="Pfam" id="PF07653">
    <property type="entry name" value="SH3_2"/>
    <property type="match status" value="2"/>
</dbReference>
<sequence>MTMTFETYIAIQSHTPEHSAPISFAKGAPLLVGERYEGPEGWENWYFCETPGQAGGWVPGQLIEYIDGKALARDSYSAQELDIQAGEQLLGSKTLNGWLWCRRQDGEAFGWVPLNILRLQ</sequence>
<dbReference type="SUPFAM" id="SSF50044">
    <property type="entry name" value="SH3-domain"/>
    <property type="match status" value="2"/>
</dbReference>
<evidence type="ECO:0000259" key="2">
    <source>
        <dbReference type="PROSITE" id="PS50002"/>
    </source>
</evidence>
<dbReference type="Gene3D" id="2.30.30.40">
    <property type="entry name" value="SH3 Domains"/>
    <property type="match status" value="1"/>
</dbReference>
<dbReference type="EMBL" id="JBHSEK010000008">
    <property type="protein sequence ID" value="MFC4490701.1"/>
    <property type="molecule type" value="Genomic_DNA"/>
</dbReference>
<reference evidence="4" key="1">
    <citation type="journal article" date="2019" name="Int. J. Syst. Evol. Microbiol.">
        <title>The Global Catalogue of Microorganisms (GCM) 10K type strain sequencing project: providing services to taxonomists for standard genome sequencing and annotation.</title>
        <authorList>
            <consortium name="The Broad Institute Genomics Platform"/>
            <consortium name="The Broad Institute Genome Sequencing Center for Infectious Disease"/>
            <person name="Wu L."/>
            <person name="Ma J."/>
        </authorList>
    </citation>
    <scope>NUCLEOTIDE SEQUENCE [LARGE SCALE GENOMIC DNA]</scope>
    <source>
        <strain evidence="4">CGMCC 4.7608</strain>
    </source>
</reference>
<dbReference type="InterPro" id="IPR014593">
    <property type="entry name" value="UCP034961_SH3_2"/>
</dbReference>
<protein>
    <submittedName>
        <fullName evidence="3">SH3 domain-containing protein</fullName>
    </submittedName>
</protein>
<dbReference type="InterPro" id="IPR036028">
    <property type="entry name" value="SH3-like_dom_sf"/>
</dbReference>
<dbReference type="Proteomes" id="UP001595999">
    <property type="component" value="Unassembled WGS sequence"/>
</dbReference>
<keyword evidence="4" id="KW-1185">Reference proteome</keyword>
<comment type="caution">
    <text evidence="3">The sequence shown here is derived from an EMBL/GenBank/DDBJ whole genome shotgun (WGS) entry which is preliminary data.</text>
</comment>
<dbReference type="PIRSF" id="PIRSF034961">
    <property type="entry name" value="UCP034961_SH3_2"/>
    <property type="match status" value="1"/>
</dbReference>
<dbReference type="InterPro" id="IPR001452">
    <property type="entry name" value="SH3_domain"/>
</dbReference>
<feature type="domain" description="SH3" evidence="2">
    <location>
        <begin position="3"/>
        <end position="68"/>
    </location>
</feature>
<accession>A0ABV8ZV60</accession>
<name>A0ABV8ZV60_9NEIS</name>
<gene>
    <name evidence="3" type="ORF">ACFO0R_13875</name>
</gene>
<dbReference type="RefSeq" id="WP_231464658.1">
    <property type="nucleotide sequence ID" value="NZ_JAJOHW010000144.1"/>
</dbReference>